<dbReference type="PANTHER" id="PTHR13009">
    <property type="entry name" value="HEAT SHOCK PROTEIN 90 HSP90 CO-CHAPERONE AHA-1"/>
    <property type="match status" value="1"/>
</dbReference>
<dbReference type="PANTHER" id="PTHR13009:SF22">
    <property type="entry name" value="LD43819P"/>
    <property type="match status" value="1"/>
</dbReference>
<dbReference type="Proteomes" id="UP001212841">
    <property type="component" value="Unassembled WGS sequence"/>
</dbReference>
<protein>
    <recommendedName>
        <fullName evidence="3">Activator of Hsp90 ATPase AHSA1-like N-terminal domain-containing protein</fullName>
    </recommendedName>
</protein>
<gene>
    <name evidence="4" type="ORF">HK097_000093</name>
</gene>
<dbReference type="InterPro" id="IPR036338">
    <property type="entry name" value="Aha1"/>
</dbReference>
<dbReference type="Gene3D" id="3.15.10.20">
    <property type="entry name" value="Activator of Hsp90 ATPase Aha1, N-terminal domain"/>
    <property type="match status" value="1"/>
</dbReference>
<dbReference type="Pfam" id="PF09229">
    <property type="entry name" value="Aha1_N"/>
    <property type="match status" value="1"/>
</dbReference>
<comment type="similarity">
    <text evidence="1">Belongs to the AHA1 family.</text>
</comment>
<name>A0AAD5X7Q0_9FUNG</name>
<dbReference type="Pfam" id="PF08327">
    <property type="entry name" value="AHSA1"/>
    <property type="match status" value="1"/>
</dbReference>
<feature type="domain" description="Activator of Hsp90 ATPase AHSA1-like N-terminal" evidence="3">
    <location>
        <begin position="19"/>
        <end position="152"/>
    </location>
</feature>
<organism evidence="4 5">
    <name type="scientific">Rhizophlyctis rosea</name>
    <dbReference type="NCBI Taxonomy" id="64517"/>
    <lineage>
        <taxon>Eukaryota</taxon>
        <taxon>Fungi</taxon>
        <taxon>Fungi incertae sedis</taxon>
        <taxon>Chytridiomycota</taxon>
        <taxon>Chytridiomycota incertae sedis</taxon>
        <taxon>Chytridiomycetes</taxon>
        <taxon>Rhizophlyctidales</taxon>
        <taxon>Rhizophlyctidaceae</taxon>
        <taxon>Rhizophlyctis</taxon>
    </lineage>
</organism>
<sequence>MSQNGVTNWKNVNNWHWVEKNCMPWASEFIKTQFVDQTAEKGGVKATLTEVVAVNGDVNINQRKGKLITIYDLEINAKWKGEGPDGVSASGKLIIPEFMHDTDEDDIVYDITVDDESKQTEKIRELVRKELAPKLGKQLAGFSKKMIEANGKDVHIAPEEMKGHPVLQTYSPKPPAPSNASSGASQGKAGVLGGLTTITQKVELVASASDVYETLLDPQRVRVWTRGRADITKEVGKPFNLFEGNITGTIEELVPNKKVVQKWRLKSWPAGHHSLVTIDLQQGDDSTTVHVTQKEVPIGEKDVTENNWKNYYWNSIKQAFGYGALI</sequence>
<dbReference type="SUPFAM" id="SSF103111">
    <property type="entry name" value="Activator of Hsp90 ATPase, Aha1"/>
    <property type="match status" value="1"/>
</dbReference>
<evidence type="ECO:0000256" key="1">
    <source>
        <dbReference type="ARBA" id="ARBA00006817"/>
    </source>
</evidence>
<proteinExistence type="inferred from homology"/>
<dbReference type="Gene3D" id="3.30.530.20">
    <property type="match status" value="1"/>
</dbReference>
<evidence type="ECO:0000256" key="2">
    <source>
        <dbReference type="SAM" id="MobiDB-lite"/>
    </source>
</evidence>
<dbReference type="InterPro" id="IPR013538">
    <property type="entry name" value="ASHA1/2-like_C"/>
</dbReference>
<dbReference type="GO" id="GO:0001671">
    <property type="term" value="F:ATPase activator activity"/>
    <property type="evidence" value="ECO:0007669"/>
    <property type="project" value="InterPro"/>
</dbReference>
<dbReference type="GO" id="GO:0051087">
    <property type="term" value="F:protein-folding chaperone binding"/>
    <property type="evidence" value="ECO:0007669"/>
    <property type="project" value="InterPro"/>
</dbReference>
<evidence type="ECO:0000259" key="3">
    <source>
        <dbReference type="SMART" id="SM01000"/>
    </source>
</evidence>
<dbReference type="InterPro" id="IPR023393">
    <property type="entry name" value="START-like_dom_sf"/>
</dbReference>
<evidence type="ECO:0000313" key="4">
    <source>
        <dbReference type="EMBL" id="KAJ3055014.1"/>
    </source>
</evidence>
<dbReference type="GO" id="GO:0005829">
    <property type="term" value="C:cytosol"/>
    <property type="evidence" value="ECO:0007669"/>
    <property type="project" value="TreeGrafter"/>
</dbReference>
<evidence type="ECO:0000313" key="5">
    <source>
        <dbReference type="Proteomes" id="UP001212841"/>
    </source>
</evidence>
<dbReference type="InterPro" id="IPR015310">
    <property type="entry name" value="AHSA1-like_N"/>
</dbReference>
<keyword evidence="5" id="KW-1185">Reference proteome</keyword>
<dbReference type="CDD" id="cd08892">
    <property type="entry name" value="SRPBCC_Aha1"/>
    <property type="match status" value="1"/>
</dbReference>
<dbReference type="GO" id="GO:0006457">
    <property type="term" value="P:protein folding"/>
    <property type="evidence" value="ECO:0007669"/>
    <property type="project" value="TreeGrafter"/>
</dbReference>
<dbReference type="SMART" id="SM01000">
    <property type="entry name" value="Aha1_N"/>
    <property type="match status" value="1"/>
</dbReference>
<reference evidence="4" key="1">
    <citation type="submission" date="2020-05" db="EMBL/GenBank/DDBJ databases">
        <title>Phylogenomic resolution of chytrid fungi.</title>
        <authorList>
            <person name="Stajich J.E."/>
            <person name="Amses K."/>
            <person name="Simmons R."/>
            <person name="Seto K."/>
            <person name="Myers J."/>
            <person name="Bonds A."/>
            <person name="Quandt C.A."/>
            <person name="Barry K."/>
            <person name="Liu P."/>
            <person name="Grigoriev I."/>
            <person name="Longcore J.E."/>
            <person name="James T.Y."/>
        </authorList>
    </citation>
    <scope>NUCLEOTIDE SEQUENCE</scope>
    <source>
        <strain evidence="4">JEL0318</strain>
    </source>
</reference>
<comment type="caution">
    <text evidence="4">The sequence shown here is derived from an EMBL/GenBank/DDBJ whole genome shotgun (WGS) entry which is preliminary data.</text>
</comment>
<dbReference type="SUPFAM" id="SSF55961">
    <property type="entry name" value="Bet v1-like"/>
    <property type="match status" value="1"/>
</dbReference>
<dbReference type="EMBL" id="JADGJD010000100">
    <property type="protein sequence ID" value="KAJ3055014.1"/>
    <property type="molecule type" value="Genomic_DNA"/>
</dbReference>
<accession>A0AAD5X7Q0</accession>
<feature type="region of interest" description="Disordered" evidence="2">
    <location>
        <begin position="166"/>
        <end position="187"/>
    </location>
</feature>
<dbReference type="AlphaFoldDB" id="A0AAD5X7Q0"/>